<evidence type="ECO:0000313" key="2">
    <source>
        <dbReference type="Proteomes" id="UP000037069"/>
    </source>
</evidence>
<dbReference type="Proteomes" id="UP000037069">
    <property type="component" value="Unassembled WGS sequence"/>
</dbReference>
<proteinExistence type="predicted"/>
<dbReference type="AlphaFoldDB" id="A0A0L0C233"/>
<accession>A0A0L0C233</accession>
<gene>
    <name evidence="1" type="ORF">FF38_09012</name>
</gene>
<evidence type="ECO:0000313" key="1">
    <source>
        <dbReference type="EMBL" id="KNC26365.1"/>
    </source>
</evidence>
<comment type="caution">
    <text evidence="1">The sequence shown here is derived from an EMBL/GenBank/DDBJ whole genome shotgun (WGS) entry which is preliminary data.</text>
</comment>
<dbReference type="EMBL" id="JRES01000991">
    <property type="protein sequence ID" value="KNC26365.1"/>
    <property type="molecule type" value="Genomic_DNA"/>
</dbReference>
<name>A0A0L0C233_LUCCU</name>
<protein>
    <submittedName>
        <fullName evidence="1">Uncharacterized protein</fullName>
    </submittedName>
</protein>
<sequence length="94" mass="10692">MDSTDGRILRAPMRRKRNDEQLCDRINLNLRPYWIERKLQPNTLPEVPGHSREVGNERAFKVAREAINAAEGSKAIGPVGISMLQPNTDAEKPW</sequence>
<keyword evidence="2" id="KW-1185">Reference proteome</keyword>
<reference evidence="1 2" key="1">
    <citation type="journal article" date="2015" name="Nat. Commun.">
        <title>Lucilia cuprina genome unlocks parasitic fly biology to underpin future interventions.</title>
        <authorList>
            <person name="Anstead C.A."/>
            <person name="Korhonen P.K."/>
            <person name="Young N.D."/>
            <person name="Hall R.S."/>
            <person name="Jex A.R."/>
            <person name="Murali S.C."/>
            <person name="Hughes D.S."/>
            <person name="Lee S.F."/>
            <person name="Perry T."/>
            <person name="Stroehlein A.J."/>
            <person name="Ansell B.R."/>
            <person name="Breugelmans B."/>
            <person name="Hofmann A."/>
            <person name="Qu J."/>
            <person name="Dugan S."/>
            <person name="Lee S.L."/>
            <person name="Chao H."/>
            <person name="Dinh H."/>
            <person name="Han Y."/>
            <person name="Doddapaneni H.V."/>
            <person name="Worley K.C."/>
            <person name="Muzny D.M."/>
            <person name="Ioannidis P."/>
            <person name="Waterhouse R.M."/>
            <person name="Zdobnov E.M."/>
            <person name="James P.J."/>
            <person name="Bagnall N.H."/>
            <person name="Kotze A.C."/>
            <person name="Gibbs R.A."/>
            <person name="Richards S."/>
            <person name="Batterham P."/>
            <person name="Gasser R.B."/>
        </authorList>
    </citation>
    <scope>NUCLEOTIDE SEQUENCE [LARGE SCALE GENOMIC DNA]</scope>
    <source>
        <strain evidence="1 2">LS</strain>
        <tissue evidence="1">Full body</tissue>
    </source>
</reference>
<organism evidence="1 2">
    <name type="scientific">Lucilia cuprina</name>
    <name type="common">Green bottle fly</name>
    <name type="synonym">Australian sheep blowfly</name>
    <dbReference type="NCBI Taxonomy" id="7375"/>
    <lineage>
        <taxon>Eukaryota</taxon>
        <taxon>Metazoa</taxon>
        <taxon>Ecdysozoa</taxon>
        <taxon>Arthropoda</taxon>
        <taxon>Hexapoda</taxon>
        <taxon>Insecta</taxon>
        <taxon>Pterygota</taxon>
        <taxon>Neoptera</taxon>
        <taxon>Endopterygota</taxon>
        <taxon>Diptera</taxon>
        <taxon>Brachycera</taxon>
        <taxon>Muscomorpha</taxon>
        <taxon>Oestroidea</taxon>
        <taxon>Calliphoridae</taxon>
        <taxon>Luciliinae</taxon>
        <taxon>Lucilia</taxon>
    </lineage>
</organism>